<proteinExistence type="predicted"/>
<dbReference type="PANTHER" id="PTHR19328">
    <property type="entry name" value="HEDGEHOG-INTERACTING PROTEIN"/>
    <property type="match status" value="1"/>
</dbReference>
<dbReference type="Gene3D" id="2.120.10.30">
    <property type="entry name" value="TolB, C-terminal domain"/>
    <property type="match status" value="1"/>
</dbReference>
<sequence length="314" mass="32991">MGLAAPWSIAFFGRVPLVSERDSGRILEIDDEVGTRVVATVDGVDGTGEGGLLGIAVRQRHLYAYYTGGSENRIARYPITGTAGSLALGRGETILRGIPSATYHNGGRIAFGPDGMLYATTGDAGRPGLAQEHASLAGKILRMTPTGAVPADNPFPGSLVYSLGHRNSQGIGWSADGRMFASEFGADAEDELNQIEAGKNYGWPAVEGRQRGDRAPEYTDPLITWPTDEASPSGIAVVGGAVVIANLRGERLRVVPLNDTATSADRYAGEFGRLRDVVVTPGGELWVLTNNTDGRGTPGAGDDRIVRVTVDGAR</sequence>
<evidence type="ECO:0000259" key="1">
    <source>
        <dbReference type="Pfam" id="PF07995"/>
    </source>
</evidence>
<reference evidence="2 3" key="1">
    <citation type="submission" date="2011-11" db="EMBL/GenBank/DDBJ databases">
        <title>Whole genome shotgun sequence of Gordonia araii NBRC 100433.</title>
        <authorList>
            <person name="Yoshida Y."/>
            <person name="Hosoyama A."/>
            <person name="Tsuchikane K."/>
            <person name="Katsumata H."/>
            <person name="Yamazaki S."/>
            <person name="Fujita N."/>
        </authorList>
    </citation>
    <scope>NUCLEOTIDE SEQUENCE [LARGE SCALE GENOMIC DNA]</scope>
    <source>
        <strain evidence="2 3">NBRC 100433</strain>
    </source>
</reference>
<protein>
    <recommendedName>
        <fullName evidence="1">Glucose/Sorbosone dehydrogenase domain-containing protein</fullName>
    </recommendedName>
</protein>
<name>G7H5R1_9ACTN</name>
<dbReference type="Proteomes" id="UP000035088">
    <property type="component" value="Unassembled WGS sequence"/>
</dbReference>
<dbReference type="EMBL" id="BAEE01000064">
    <property type="protein sequence ID" value="GAB11186.1"/>
    <property type="molecule type" value="Genomic_DNA"/>
</dbReference>
<evidence type="ECO:0000313" key="3">
    <source>
        <dbReference type="Proteomes" id="UP000035088"/>
    </source>
</evidence>
<dbReference type="InterPro" id="IPR012938">
    <property type="entry name" value="Glc/Sorbosone_DH"/>
</dbReference>
<dbReference type="AlphaFoldDB" id="G7H5R1"/>
<organism evidence="2 3">
    <name type="scientific">Gordonia araii NBRC 100433</name>
    <dbReference type="NCBI Taxonomy" id="1073574"/>
    <lineage>
        <taxon>Bacteria</taxon>
        <taxon>Bacillati</taxon>
        <taxon>Actinomycetota</taxon>
        <taxon>Actinomycetes</taxon>
        <taxon>Mycobacteriales</taxon>
        <taxon>Gordoniaceae</taxon>
        <taxon>Gordonia</taxon>
    </lineage>
</organism>
<dbReference type="Pfam" id="PF07995">
    <property type="entry name" value="GSDH"/>
    <property type="match status" value="1"/>
</dbReference>
<feature type="domain" description="Glucose/Sorbosone dehydrogenase" evidence="1">
    <location>
        <begin position="4"/>
        <end position="295"/>
    </location>
</feature>
<dbReference type="InterPro" id="IPR011041">
    <property type="entry name" value="Quinoprot_gluc/sorb_DH_b-prop"/>
</dbReference>
<dbReference type="PANTHER" id="PTHR19328:SF13">
    <property type="entry name" value="HIPL1 PROTEIN"/>
    <property type="match status" value="1"/>
</dbReference>
<dbReference type="RefSeq" id="WP_007323261.1">
    <property type="nucleotide sequence ID" value="NZ_BAEE01000064.1"/>
</dbReference>
<evidence type="ECO:0000313" key="2">
    <source>
        <dbReference type="EMBL" id="GAB11186.1"/>
    </source>
</evidence>
<dbReference type="SUPFAM" id="SSF50952">
    <property type="entry name" value="Soluble quinoprotein glucose dehydrogenase"/>
    <property type="match status" value="1"/>
</dbReference>
<accession>G7H5R1</accession>
<comment type="caution">
    <text evidence="2">The sequence shown here is derived from an EMBL/GenBank/DDBJ whole genome shotgun (WGS) entry which is preliminary data.</text>
</comment>
<dbReference type="STRING" id="1073574.GOARA_064_01880"/>
<gene>
    <name evidence="2" type="ORF">GOARA_064_01880</name>
</gene>
<dbReference type="InterPro" id="IPR011042">
    <property type="entry name" value="6-blade_b-propeller_TolB-like"/>
</dbReference>
<keyword evidence="3" id="KW-1185">Reference proteome</keyword>